<reference evidence="1" key="1">
    <citation type="submission" date="2021-01" db="EMBL/GenBank/DDBJ databases">
        <authorList>
            <person name="Corre E."/>
            <person name="Pelletier E."/>
            <person name="Niang G."/>
            <person name="Scheremetjew M."/>
            <person name="Finn R."/>
            <person name="Kale V."/>
            <person name="Holt S."/>
            <person name="Cochrane G."/>
            <person name="Meng A."/>
            <person name="Brown T."/>
            <person name="Cohen L."/>
        </authorList>
    </citation>
    <scope>NUCLEOTIDE SEQUENCE</scope>
    <source>
        <strain evidence="1">SAG 36.94</strain>
    </source>
</reference>
<accession>A0A7S1T5W3</accession>
<evidence type="ECO:0000313" key="1">
    <source>
        <dbReference type="EMBL" id="CAD9222921.1"/>
    </source>
</evidence>
<dbReference type="EMBL" id="HBGH01001310">
    <property type="protein sequence ID" value="CAD9222921.1"/>
    <property type="molecule type" value="Transcribed_RNA"/>
</dbReference>
<protein>
    <submittedName>
        <fullName evidence="1">Uncharacterized protein</fullName>
    </submittedName>
</protein>
<proteinExistence type="predicted"/>
<sequence>MSFREVMGCISRTDSHRSEAQPLDSMLGMSEGGLLSSRFVVDRKDMTWMIEAQKYEQEIIVLLYVSFDALGLKATNVLATQGPFGYFEGHLNPASDIGSMVFDQSGTSYTSPGRVYNFSPHQGIVSWELAPKSKPLDWVSFASFLCDTRQKRFAYLLGINQPNRF</sequence>
<organism evidence="1">
    <name type="scientific">Compsopogon caeruleus</name>
    <dbReference type="NCBI Taxonomy" id="31354"/>
    <lineage>
        <taxon>Eukaryota</taxon>
        <taxon>Rhodophyta</taxon>
        <taxon>Compsopogonophyceae</taxon>
        <taxon>Compsopogonales</taxon>
        <taxon>Compsopogonaceae</taxon>
        <taxon>Compsopogon</taxon>
    </lineage>
</organism>
<name>A0A7S1T5W3_9RHOD</name>
<gene>
    <name evidence="1" type="ORF">CCAE0312_LOCUS643</name>
</gene>
<dbReference type="AlphaFoldDB" id="A0A7S1T5W3"/>